<dbReference type="SUPFAM" id="SSF55083">
    <property type="entry name" value="6-hydroxymethyl-7,8-dihydropterin pyrophosphokinase, HPPK"/>
    <property type="match status" value="1"/>
</dbReference>
<dbReference type="EC" id="2.7.6.3" evidence="3"/>
<evidence type="ECO:0000256" key="10">
    <source>
        <dbReference type="ARBA" id="ARBA00029409"/>
    </source>
</evidence>
<evidence type="ECO:0000256" key="8">
    <source>
        <dbReference type="ARBA" id="ARBA00022840"/>
    </source>
</evidence>
<proteinExistence type="inferred from homology"/>
<dbReference type="GO" id="GO:0005524">
    <property type="term" value="F:ATP binding"/>
    <property type="evidence" value="ECO:0007669"/>
    <property type="project" value="UniProtKB-KW"/>
</dbReference>
<dbReference type="CDD" id="cd00483">
    <property type="entry name" value="HPPK"/>
    <property type="match status" value="1"/>
</dbReference>
<dbReference type="EMBL" id="BMLF01000002">
    <property type="protein sequence ID" value="GGM06424.1"/>
    <property type="molecule type" value="Genomic_DNA"/>
</dbReference>
<keyword evidence="7" id="KW-0418">Kinase</keyword>
<dbReference type="NCBIfam" id="TIGR01498">
    <property type="entry name" value="folK"/>
    <property type="match status" value="1"/>
</dbReference>
<feature type="domain" description="7,8-dihydro-6-hydroxymethylpterin-pyrophosphokinase" evidence="13">
    <location>
        <begin position="92"/>
        <end position="103"/>
    </location>
</feature>
<evidence type="ECO:0000256" key="2">
    <source>
        <dbReference type="ARBA" id="ARBA00005810"/>
    </source>
</evidence>
<evidence type="ECO:0000256" key="6">
    <source>
        <dbReference type="ARBA" id="ARBA00022741"/>
    </source>
</evidence>
<dbReference type="Gene3D" id="3.30.70.560">
    <property type="entry name" value="7,8-Dihydro-6-hydroxymethylpterin-pyrophosphokinase HPPK"/>
    <property type="match status" value="1"/>
</dbReference>
<evidence type="ECO:0000259" key="13">
    <source>
        <dbReference type="PROSITE" id="PS00794"/>
    </source>
</evidence>
<reference evidence="14" key="1">
    <citation type="journal article" date="2014" name="Int. J. Syst. Evol. Microbiol.">
        <title>Complete genome sequence of Corynebacterium casei LMG S-19264T (=DSM 44701T), isolated from a smear-ripened cheese.</title>
        <authorList>
            <consortium name="US DOE Joint Genome Institute (JGI-PGF)"/>
            <person name="Walter F."/>
            <person name="Albersmeier A."/>
            <person name="Kalinowski J."/>
            <person name="Ruckert C."/>
        </authorList>
    </citation>
    <scope>NUCLEOTIDE SEQUENCE</scope>
    <source>
        <strain evidence="14">CGMCC 1.6293</strain>
    </source>
</reference>
<dbReference type="GO" id="GO:0016301">
    <property type="term" value="F:kinase activity"/>
    <property type="evidence" value="ECO:0007669"/>
    <property type="project" value="UniProtKB-KW"/>
</dbReference>
<comment type="similarity">
    <text evidence="2">Belongs to the HPPK family.</text>
</comment>
<evidence type="ECO:0000256" key="1">
    <source>
        <dbReference type="ARBA" id="ARBA00005051"/>
    </source>
</evidence>
<comment type="function">
    <text evidence="10">Catalyzes the transfer of pyrophosphate from adenosine triphosphate (ATP) to 6-hydroxymethyl-7,8-dihydropterin, an enzymatic step in folate biosynthesis pathway.</text>
</comment>
<dbReference type="PROSITE" id="PS00794">
    <property type="entry name" value="HPPK"/>
    <property type="match status" value="1"/>
</dbReference>
<keyword evidence="8" id="KW-0067">ATP-binding</keyword>
<name>A0A917T0G9_9RHOB</name>
<dbReference type="PANTHER" id="PTHR43071:SF1">
    <property type="entry name" value="2-AMINO-4-HYDROXY-6-HYDROXYMETHYLDIHYDROPTERIDINE PYROPHOSPHOKINASE"/>
    <property type="match status" value="1"/>
</dbReference>
<dbReference type="GO" id="GO:0046656">
    <property type="term" value="P:folic acid biosynthetic process"/>
    <property type="evidence" value="ECO:0007669"/>
    <property type="project" value="UniProtKB-KW"/>
</dbReference>
<keyword evidence="5" id="KW-0808">Transferase</keyword>
<evidence type="ECO:0000313" key="14">
    <source>
        <dbReference type="EMBL" id="GGM06424.1"/>
    </source>
</evidence>
<dbReference type="GO" id="GO:0003848">
    <property type="term" value="F:2-amino-4-hydroxy-6-hydroxymethyldihydropteridine diphosphokinase activity"/>
    <property type="evidence" value="ECO:0007669"/>
    <property type="project" value="UniProtKB-EC"/>
</dbReference>
<comment type="pathway">
    <text evidence="1">Cofactor biosynthesis; tetrahydrofolate biosynthesis; 2-amino-4-hydroxy-6-hydroxymethyl-7,8-dihydropteridine diphosphate from 7,8-dihydroneopterin triphosphate: step 4/4.</text>
</comment>
<evidence type="ECO:0000313" key="15">
    <source>
        <dbReference type="Proteomes" id="UP000649829"/>
    </source>
</evidence>
<evidence type="ECO:0000256" key="4">
    <source>
        <dbReference type="ARBA" id="ARBA00016218"/>
    </source>
</evidence>
<evidence type="ECO:0000256" key="7">
    <source>
        <dbReference type="ARBA" id="ARBA00022777"/>
    </source>
</evidence>
<gene>
    <name evidence="14" type="primary">FolK</name>
    <name evidence="14" type="ORF">GCM10011534_30400</name>
</gene>
<evidence type="ECO:0000256" key="5">
    <source>
        <dbReference type="ARBA" id="ARBA00022679"/>
    </source>
</evidence>
<protein>
    <recommendedName>
        <fullName evidence="4">2-amino-4-hydroxy-6-hydroxymethyldihydropteridine pyrophosphokinase</fullName>
        <ecNumber evidence="3">2.7.6.3</ecNumber>
    </recommendedName>
    <alternativeName>
        <fullName evidence="11">6-hydroxymethyl-7,8-dihydropterin pyrophosphokinase</fullName>
    </alternativeName>
    <alternativeName>
        <fullName evidence="12">7,8-dihydro-6-hydroxymethylpterin-pyrophosphokinase</fullName>
    </alternativeName>
</protein>
<evidence type="ECO:0000256" key="9">
    <source>
        <dbReference type="ARBA" id="ARBA00022909"/>
    </source>
</evidence>
<dbReference type="PANTHER" id="PTHR43071">
    <property type="entry name" value="2-AMINO-4-HYDROXY-6-HYDROXYMETHYLDIHYDROPTERIDINE PYROPHOSPHOKINASE"/>
    <property type="match status" value="1"/>
</dbReference>
<keyword evidence="9" id="KW-0289">Folate biosynthesis</keyword>
<dbReference type="Pfam" id="PF01288">
    <property type="entry name" value="HPPK"/>
    <property type="match status" value="1"/>
</dbReference>
<dbReference type="AlphaFoldDB" id="A0A917T0G9"/>
<dbReference type="Proteomes" id="UP000649829">
    <property type="component" value="Unassembled WGS sequence"/>
</dbReference>
<reference evidence="14" key="2">
    <citation type="submission" date="2020-09" db="EMBL/GenBank/DDBJ databases">
        <authorList>
            <person name="Sun Q."/>
            <person name="Zhou Y."/>
        </authorList>
    </citation>
    <scope>NUCLEOTIDE SEQUENCE</scope>
    <source>
        <strain evidence="14">CGMCC 1.6293</strain>
    </source>
</reference>
<dbReference type="InterPro" id="IPR035907">
    <property type="entry name" value="Hppk_sf"/>
</dbReference>
<comment type="caution">
    <text evidence="14">The sequence shown here is derived from an EMBL/GenBank/DDBJ whole genome shotgun (WGS) entry which is preliminary data.</text>
</comment>
<dbReference type="RefSeq" id="WP_028287165.1">
    <property type="nucleotide sequence ID" value="NZ_BMLF01000002.1"/>
</dbReference>
<evidence type="ECO:0000256" key="12">
    <source>
        <dbReference type="ARBA" id="ARBA00033413"/>
    </source>
</evidence>
<accession>A0A917T0G9</accession>
<evidence type="ECO:0000256" key="3">
    <source>
        <dbReference type="ARBA" id="ARBA00013253"/>
    </source>
</evidence>
<organism evidence="14 15">
    <name type="scientific">Pseudooceanicola nanhaiensis</name>
    <dbReference type="NCBI Taxonomy" id="375761"/>
    <lineage>
        <taxon>Bacteria</taxon>
        <taxon>Pseudomonadati</taxon>
        <taxon>Pseudomonadota</taxon>
        <taxon>Alphaproteobacteria</taxon>
        <taxon>Rhodobacterales</taxon>
        <taxon>Paracoccaceae</taxon>
        <taxon>Pseudooceanicola</taxon>
    </lineage>
</organism>
<keyword evidence="15" id="KW-1185">Reference proteome</keyword>
<dbReference type="InterPro" id="IPR000550">
    <property type="entry name" value="Hppk"/>
</dbReference>
<sequence length="192" mass="20987">MSELYLGAIGGNRPTKGRAPADNLLEALAELRAHRVTPIRVSAIYRTPAFPPGSGPDFANAAFVAQSGLTPHGVLSAFHAVEARFGRERMERWGARTLDIDLIAADSRILPDAAGWRRWHDLAAEAQRVESPDQLILPHPRMQDRAFVLVPLLDVAPDWRHPVLGRTIAEMCAEIPAADRDSVVKLADAPLL</sequence>
<evidence type="ECO:0000256" key="11">
    <source>
        <dbReference type="ARBA" id="ARBA00029766"/>
    </source>
</evidence>
<keyword evidence="6" id="KW-0547">Nucleotide-binding</keyword>